<evidence type="ECO:0000256" key="3">
    <source>
        <dbReference type="ARBA" id="ARBA00022475"/>
    </source>
</evidence>
<evidence type="ECO:0000313" key="9">
    <source>
        <dbReference type="EMBL" id="VFU11493.1"/>
    </source>
</evidence>
<dbReference type="GO" id="GO:0055085">
    <property type="term" value="P:transmembrane transport"/>
    <property type="evidence" value="ECO:0007669"/>
    <property type="project" value="InterPro"/>
</dbReference>
<dbReference type="Pfam" id="PF00528">
    <property type="entry name" value="BPD_transp_1"/>
    <property type="match status" value="1"/>
</dbReference>
<keyword evidence="4 7" id="KW-0812">Transmembrane</keyword>
<gene>
    <name evidence="9" type="primary">oppC</name>
    <name evidence="9" type="ORF">SCFA_1200002</name>
</gene>
<keyword evidence="3" id="KW-1003">Cell membrane</keyword>
<evidence type="ECO:0000259" key="8">
    <source>
        <dbReference type="PROSITE" id="PS50928"/>
    </source>
</evidence>
<dbReference type="EMBL" id="CAADRN010000025">
    <property type="protein sequence ID" value="VFU11493.1"/>
    <property type="molecule type" value="Genomic_DNA"/>
</dbReference>
<keyword evidence="2" id="KW-0813">Transport</keyword>
<feature type="transmembrane region" description="Helical" evidence="7">
    <location>
        <begin position="74"/>
        <end position="100"/>
    </location>
</feature>
<comment type="subcellular location">
    <subcellularLocation>
        <location evidence="1">Cell membrane</location>
        <topology evidence="1">Multi-pass membrane protein</topology>
    </subcellularLocation>
</comment>
<dbReference type="InterPro" id="IPR035906">
    <property type="entry name" value="MetI-like_sf"/>
</dbReference>
<dbReference type="PANTHER" id="PTHR43386:SF1">
    <property type="entry name" value="D,D-DIPEPTIDE TRANSPORT SYSTEM PERMEASE PROTEIN DDPC-RELATED"/>
    <property type="match status" value="1"/>
</dbReference>
<feature type="transmembrane region" description="Helical" evidence="7">
    <location>
        <begin position="137"/>
        <end position="155"/>
    </location>
</feature>
<feature type="transmembrane region" description="Helical" evidence="7">
    <location>
        <begin position="107"/>
        <end position="131"/>
    </location>
</feature>
<evidence type="ECO:0000256" key="5">
    <source>
        <dbReference type="ARBA" id="ARBA00022989"/>
    </source>
</evidence>
<evidence type="ECO:0000256" key="1">
    <source>
        <dbReference type="ARBA" id="ARBA00004651"/>
    </source>
</evidence>
<keyword evidence="6 7" id="KW-0472">Membrane</keyword>
<organism evidence="9">
    <name type="scientific">anaerobic digester metagenome</name>
    <dbReference type="NCBI Taxonomy" id="1263854"/>
    <lineage>
        <taxon>unclassified sequences</taxon>
        <taxon>metagenomes</taxon>
        <taxon>ecological metagenomes</taxon>
    </lineage>
</organism>
<dbReference type="InterPro" id="IPR025966">
    <property type="entry name" value="OppC_N"/>
</dbReference>
<dbReference type="InterPro" id="IPR050366">
    <property type="entry name" value="BP-dependent_transpt_permease"/>
</dbReference>
<dbReference type="Gene3D" id="1.10.3720.10">
    <property type="entry name" value="MetI-like"/>
    <property type="match status" value="1"/>
</dbReference>
<proteinExistence type="predicted"/>
<feature type="domain" description="ABC transmembrane type-1" evidence="8">
    <location>
        <begin position="72"/>
        <end position="261"/>
    </location>
</feature>
<sequence>MFYSRIVQNRFVLACLFLILLYILISFGGTFLLPHHPNAQSLTEANRGPSFAHWLGTDYLGRDLLARILAGVRVSLIIAFFATLINISVGFLVGSAAGLIGGVVDRFLTGLIDLFWCVPPFLVVVMLTVVLEPGLKNIFIALGAVFWVPTARIIRGEAYQLRNAPFIRLARLQGAGYSRIILLHILPGCFPVLLTTAIFSIPDAILAEAFLSIVGLGVTAPDASLGVLISDGLQSFRVYPWQWFFPVLTLTMFVLCFNLLGDMIHRSFRDRTKGILEYD</sequence>
<feature type="transmembrane region" description="Helical" evidence="7">
    <location>
        <begin position="243"/>
        <end position="261"/>
    </location>
</feature>
<dbReference type="PROSITE" id="PS50928">
    <property type="entry name" value="ABC_TM1"/>
    <property type="match status" value="1"/>
</dbReference>
<evidence type="ECO:0000256" key="2">
    <source>
        <dbReference type="ARBA" id="ARBA00022448"/>
    </source>
</evidence>
<reference evidence="9" key="1">
    <citation type="submission" date="2019-03" db="EMBL/GenBank/DDBJ databases">
        <authorList>
            <person name="Hao L."/>
        </authorList>
    </citation>
    <scope>NUCLEOTIDE SEQUENCE</scope>
</reference>
<feature type="transmembrane region" description="Helical" evidence="7">
    <location>
        <begin position="12"/>
        <end position="33"/>
    </location>
</feature>
<name>A0A485LU90_9ZZZZ</name>
<evidence type="ECO:0000256" key="4">
    <source>
        <dbReference type="ARBA" id="ARBA00022692"/>
    </source>
</evidence>
<dbReference type="SUPFAM" id="SSF161098">
    <property type="entry name" value="MetI-like"/>
    <property type="match status" value="1"/>
</dbReference>
<accession>A0A485LU90</accession>
<evidence type="ECO:0000256" key="6">
    <source>
        <dbReference type="ARBA" id="ARBA00023136"/>
    </source>
</evidence>
<dbReference type="InterPro" id="IPR000515">
    <property type="entry name" value="MetI-like"/>
</dbReference>
<dbReference type="GO" id="GO:0005886">
    <property type="term" value="C:plasma membrane"/>
    <property type="evidence" value="ECO:0007669"/>
    <property type="project" value="UniProtKB-SubCell"/>
</dbReference>
<evidence type="ECO:0000256" key="7">
    <source>
        <dbReference type="SAM" id="Phobius"/>
    </source>
</evidence>
<dbReference type="Pfam" id="PF12911">
    <property type="entry name" value="OppC_N"/>
    <property type="match status" value="1"/>
</dbReference>
<protein>
    <submittedName>
        <fullName evidence="9">Oligopeptide transport system permease protein OppC</fullName>
    </submittedName>
</protein>
<dbReference type="AlphaFoldDB" id="A0A485LU90"/>
<dbReference type="CDD" id="cd06261">
    <property type="entry name" value="TM_PBP2"/>
    <property type="match status" value="1"/>
</dbReference>
<keyword evidence="5 7" id="KW-1133">Transmembrane helix</keyword>
<feature type="transmembrane region" description="Helical" evidence="7">
    <location>
        <begin position="176"/>
        <end position="201"/>
    </location>
</feature>
<dbReference type="PANTHER" id="PTHR43386">
    <property type="entry name" value="OLIGOPEPTIDE TRANSPORT SYSTEM PERMEASE PROTEIN APPC"/>
    <property type="match status" value="1"/>
</dbReference>